<protein>
    <submittedName>
        <fullName evidence="2">Uncharacterized protein</fullName>
    </submittedName>
</protein>
<dbReference type="EMBL" id="JACEIK010000002">
    <property type="protein sequence ID" value="MCD7445845.1"/>
    <property type="molecule type" value="Genomic_DNA"/>
</dbReference>
<keyword evidence="3" id="KW-1185">Reference proteome</keyword>
<accession>A0ABS8RGU6</accession>
<feature type="region of interest" description="Disordered" evidence="1">
    <location>
        <begin position="1"/>
        <end position="28"/>
    </location>
</feature>
<reference evidence="2 3" key="1">
    <citation type="journal article" date="2021" name="BMC Genomics">
        <title>Datura genome reveals duplications of psychoactive alkaloid biosynthetic genes and high mutation rate following tissue culture.</title>
        <authorList>
            <person name="Rajewski A."/>
            <person name="Carter-House D."/>
            <person name="Stajich J."/>
            <person name="Litt A."/>
        </authorList>
    </citation>
    <scope>NUCLEOTIDE SEQUENCE [LARGE SCALE GENOMIC DNA]</scope>
    <source>
        <strain evidence="2">AR-01</strain>
    </source>
</reference>
<organism evidence="2 3">
    <name type="scientific">Datura stramonium</name>
    <name type="common">Jimsonweed</name>
    <name type="synonym">Common thornapple</name>
    <dbReference type="NCBI Taxonomy" id="4076"/>
    <lineage>
        <taxon>Eukaryota</taxon>
        <taxon>Viridiplantae</taxon>
        <taxon>Streptophyta</taxon>
        <taxon>Embryophyta</taxon>
        <taxon>Tracheophyta</taxon>
        <taxon>Spermatophyta</taxon>
        <taxon>Magnoliopsida</taxon>
        <taxon>eudicotyledons</taxon>
        <taxon>Gunneridae</taxon>
        <taxon>Pentapetalae</taxon>
        <taxon>asterids</taxon>
        <taxon>lamiids</taxon>
        <taxon>Solanales</taxon>
        <taxon>Solanaceae</taxon>
        <taxon>Solanoideae</taxon>
        <taxon>Datureae</taxon>
        <taxon>Datura</taxon>
    </lineage>
</organism>
<comment type="caution">
    <text evidence="2">The sequence shown here is derived from an EMBL/GenBank/DDBJ whole genome shotgun (WGS) entry which is preliminary data.</text>
</comment>
<evidence type="ECO:0000313" key="3">
    <source>
        <dbReference type="Proteomes" id="UP000823775"/>
    </source>
</evidence>
<evidence type="ECO:0000313" key="2">
    <source>
        <dbReference type="EMBL" id="MCD7445845.1"/>
    </source>
</evidence>
<proteinExistence type="predicted"/>
<feature type="compositionally biased region" description="Acidic residues" evidence="1">
    <location>
        <begin position="12"/>
        <end position="23"/>
    </location>
</feature>
<dbReference type="Proteomes" id="UP000823775">
    <property type="component" value="Unassembled WGS sequence"/>
</dbReference>
<evidence type="ECO:0000256" key="1">
    <source>
        <dbReference type="SAM" id="MobiDB-lite"/>
    </source>
</evidence>
<sequence>MTLEEKDRKTDEEDLQEENDPDMTPEKDAQIRTARLESLMDQRTYPKNDKEAGTLVGAIPTISIEIPTCIGLVRFREFLPLLLLLESTEDTTYFQVDGEGFACDDVRVLPDFLVMVLSQ</sequence>
<feature type="compositionally biased region" description="Basic and acidic residues" evidence="1">
    <location>
        <begin position="1"/>
        <end position="11"/>
    </location>
</feature>
<name>A0ABS8RGU6_DATST</name>
<gene>
    <name evidence="2" type="ORF">HAX54_015568</name>
</gene>